<feature type="binding site" evidence="5">
    <location>
        <position position="205"/>
    </location>
    <ligand>
        <name>NAD(+)</name>
        <dbReference type="ChEBI" id="CHEBI:57540"/>
    </ligand>
</feature>
<evidence type="ECO:0000256" key="5">
    <source>
        <dbReference type="HAMAP-Rule" id="MF_01825"/>
    </source>
</evidence>
<dbReference type="PANTHER" id="PTHR43761">
    <property type="entry name" value="D-ISOMER SPECIFIC 2-HYDROXYACID DEHYDROGENASE FAMILY PROTEIN (AFU_ORTHOLOGUE AFUA_1G13630)"/>
    <property type="match status" value="1"/>
</dbReference>
<keyword evidence="4 5" id="KW-0664">Pyridoxine biosynthesis</keyword>
<dbReference type="EC" id="1.1.1.290" evidence="5"/>
<keyword evidence="3 5" id="KW-0520">NAD</keyword>
<comment type="catalytic activity">
    <reaction evidence="5">
        <text>4-phospho-D-erythronate + NAD(+) = (R)-3-hydroxy-2-oxo-4-phosphooxybutanoate + NADH + H(+)</text>
        <dbReference type="Rhea" id="RHEA:18829"/>
        <dbReference type="ChEBI" id="CHEBI:15378"/>
        <dbReference type="ChEBI" id="CHEBI:57540"/>
        <dbReference type="ChEBI" id="CHEBI:57945"/>
        <dbReference type="ChEBI" id="CHEBI:58538"/>
        <dbReference type="ChEBI" id="CHEBI:58766"/>
        <dbReference type="EC" id="1.1.1.290"/>
    </reaction>
</comment>
<dbReference type="GO" id="GO:0008615">
    <property type="term" value="P:pyridoxine biosynthetic process"/>
    <property type="evidence" value="ECO:0007669"/>
    <property type="project" value="UniProtKB-UniRule"/>
</dbReference>
<protein>
    <recommendedName>
        <fullName evidence="5">Erythronate-4-phosphate dehydrogenase</fullName>
        <ecNumber evidence="5">1.1.1.290</ecNumber>
    </recommendedName>
</protein>
<dbReference type="GO" id="GO:0051287">
    <property type="term" value="F:NAD binding"/>
    <property type="evidence" value="ECO:0007669"/>
    <property type="project" value="InterPro"/>
</dbReference>
<evidence type="ECO:0000256" key="1">
    <source>
        <dbReference type="ARBA" id="ARBA00022490"/>
    </source>
</evidence>
<dbReference type="AlphaFoldDB" id="B5CXX9"/>
<reference evidence="8 9" key="2">
    <citation type="submission" date="2008-08" db="EMBL/GenBank/DDBJ databases">
        <authorList>
            <person name="Fulton L."/>
            <person name="Clifton S."/>
            <person name="Fulton B."/>
            <person name="Xu J."/>
            <person name="Minx P."/>
            <person name="Pepin K.H."/>
            <person name="Johnson M."/>
            <person name="Thiruvilangam P."/>
            <person name="Bhonagiri V."/>
            <person name="Nash W.E."/>
            <person name="Mardis E.R."/>
            <person name="Wilson R.K."/>
        </authorList>
    </citation>
    <scope>NUCLEOTIDE SEQUENCE [LARGE SCALE GENOMIC DNA]</scope>
    <source>
        <strain evidence="9">DSM 17135 / JCM 12973 / M2</strain>
    </source>
</reference>
<evidence type="ECO:0000256" key="4">
    <source>
        <dbReference type="ARBA" id="ARBA00023096"/>
    </source>
</evidence>
<evidence type="ECO:0000259" key="7">
    <source>
        <dbReference type="Pfam" id="PF02826"/>
    </source>
</evidence>
<dbReference type="UniPathway" id="UPA00244">
    <property type="reaction ID" value="UER00310"/>
</dbReference>
<feature type="binding site" evidence="5">
    <location>
        <position position="97"/>
    </location>
    <ligand>
        <name>substrate</name>
    </ligand>
</feature>
<feature type="active site" evidence="5">
    <location>
        <position position="238"/>
    </location>
</feature>
<feature type="active site" description="Proton donor" evidence="5">
    <location>
        <position position="284"/>
    </location>
</feature>
<dbReference type="Proteomes" id="UP000003452">
    <property type="component" value="Unassembled WGS sequence"/>
</dbReference>
<dbReference type="PROSITE" id="PS00671">
    <property type="entry name" value="D_2_HYDROXYACID_DH_3"/>
    <property type="match status" value="1"/>
</dbReference>
<reference evidence="8 9" key="1">
    <citation type="submission" date="2008-08" db="EMBL/GenBank/DDBJ databases">
        <title>Draft genome sequence of Bacteroides plebeius (DSM 17135).</title>
        <authorList>
            <person name="Sudarsanam P."/>
            <person name="Ley R."/>
            <person name="Guruge J."/>
            <person name="Turnbaugh P.J."/>
            <person name="Mahowald M."/>
            <person name="Liep D."/>
            <person name="Gordon J."/>
        </authorList>
    </citation>
    <scope>NUCLEOTIDE SEQUENCE [LARGE SCALE GENOMIC DNA]</scope>
    <source>
        <strain evidence="9">DSM 17135 / JCM 12973 / M2</strain>
    </source>
</reference>
<dbReference type="InterPro" id="IPR036291">
    <property type="entry name" value="NAD(P)-bd_dom_sf"/>
</dbReference>
<dbReference type="NCBIfam" id="NF001309">
    <property type="entry name" value="PRK00257.1"/>
    <property type="match status" value="1"/>
</dbReference>
<dbReference type="Pfam" id="PF02826">
    <property type="entry name" value="2-Hacid_dh_C"/>
    <property type="match status" value="1"/>
</dbReference>
<comment type="pathway">
    <text evidence="5">Cofactor biosynthesis; pyridoxine 5'-phosphate biosynthesis; pyridoxine 5'-phosphate from D-erythrose 4-phosphate: step 2/5.</text>
</comment>
<feature type="binding site" evidence="5">
    <location>
        <position position="177"/>
    </location>
    <ligand>
        <name>NAD(+)</name>
        <dbReference type="ChEBI" id="CHEBI:57540"/>
    </ligand>
</feature>
<comment type="caution">
    <text evidence="5">Lacks conserved residue(s) required for the propagation of feature annotation.</text>
</comment>
<proteinExistence type="inferred from homology"/>
<accession>B5CXX9</accession>
<evidence type="ECO:0000256" key="3">
    <source>
        <dbReference type="ARBA" id="ARBA00023027"/>
    </source>
</evidence>
<organism evidence="8 9">
    <name type="scientific">Phocaeicola plebeius (strain DSM 17135 / JCM 12973 / CCUG 54634 / M2)</name>
    <name type="common">Bacteroides plebeius</name>
    <dbReference type="NCBI Taxonomy" id="484018"/>
    <lineage>
        <taxon>Bacteria</taxon>
        <taxon>Pseudomonadati</taxon>
        <taxon>Bacteroidota</taxon>
        <taxon>Bacteroidia</taxon>
        <taxon>Bacteroidales</taxon>
        <taxon>Bacteroidaceae</taxon>
        <taxon>Phocaeicola</taxon>
    </lineage>
</organism>
<sequence>MHCLCFSIAFHQKYIHLQILKKTLELHIIKMKVIVDNKIPYIREAIEQLADEVVYLPGKAFTPEVVKDADALIIRTRTICNRELLEGSNVRFIGTATIGFDHIDTVYCQQAGITWSNCPGCNAGAVEQYLHAVLLLLQKEKGINLQESCLGIIGVGHVGERIRQMAQRIGLKVLLNDPPRADQGEEGFCSLDMLAEQCNILTFHTPLIREGKYKTYHLADSTFFQKLQQSPYLINTSRGEVVDTEALLTAMNKGIVKSAVIDVWENEPHISQELLDKVFIGTPHIAGYSADGKANATRMVLEAFCHFFHKQADFHITLPDNPNQTLSQDENVRVLQLYNPHKDCEELRAHPELFEQLRGDYHLRRE</sequence>
<dbReference type="InterPro" id="IPR029753">
    <property type="entry name" value="D-isomer_DH_CS"/>
</dbReference>
<dbReference type="EMBL" id="ABQC02000018">
    <property type="protein sequence ID" value="EDY96017.1"/>
    <property type="molecule type" value="Genomic_DNA"/>
</dbReference>
<comment type="subunit">
    <text evidence="5">Homodimer.</text>
</comment>
<keyword evidence="2 5" id="KW-0560">Oxidoreductase</keyword>
<dbReference type="InterPro" id="IPR050418">
    <property type="entry name" value="D-iso_2-hydroxyacid_DH_PdxB"/>
</dbReference>
<evidence type="ECO:0000259" key="6">
    <source>
        <dbReference type="Pfam" id="PF00389"/>
    </source>
</evidence>
<feature type="binding site" evidence="5">
    <location>
        <position position="76"/>
    </location>
    <ligand>
        <name>substrate</name>
    </ligand>
</feature>
<dbReference type="Gene3D" id="3.40.50.720">
    <property type="entry name" value="NAD(P)-binding Rossmann-like Domain"/>
    <property type="match status" value="2"/>
</dbReference>
<feature type="active site" evidence="5">
    <location>
        <position position="267"/>
    </location>
</feature>
<dbReference type="HOGENOM" id="CLU_019796_4_0_10"/>
<comment type="caution">
    <text evidence="8">The sequence shown here is derived from an EMBL/GenBank/DDBJ whole genome shotgun (WGS) entry which is preliminary data.</text>
</comment>
<name>B5CXX9_PHOPM</name>
<dbReference type="SUPFAM" id="SSF51735">
    <property type="entry name" value="NAD(P)-binding Rossmann-fold domains"/>
    <property type="match status" value="1"/>
</dbReference>
<dbReference type="SUPFAM" id="SSF52283">
    <property type="entry name" value="Formate/glycerate dehydrogenase catalytic domain-like"/>
    <property type="match status" value="1"/>
</dbReference>
<dbReference type="Pfam" id="PF00389">
    <property type="entry name" value="2-Hacid_dh"/>
    <property type="match status" value="1"/>
</dbReference>
<dbReference type="PANTHER" id="PTHR43761:SF1">
    <property type="entry name" value="D-ISOMER SPECIFIC 2-HYDROXYACID DEHYDROGENASE CATALYTIC DOMAIN-CONTAINING PROTEIN-RELATED"/>
    <property type="match status" value="1"/>
</dbReference>
<evidence type="ECO:0000313" key="8">
    <source>
        <dbReference type="EMBL" id="EDY96017.1"/>
    </source>
</evidence>
<evidence type="ECO:0000256" key="2">
    <source>
        <dbReference type="ARBA" id="ARBA00023002"/>
    </source>
</evidence>
<feature type="domain" description="D-isomer specific 2-hydroxyacid dehydrogenase NAD-binding" evidence="7">
    <location>
        <begin position="139"/>
        <end position="286"/>
    </location>
</feature>
<dbReference type="CDD" id="cd12158">
    <property type="entry name" value="ErythrP_dh"/>
    <property type="match status" value="1"/>
</dbReference>
<comment type="subcellular location">
    <subcellularLocation>
        <location evidence="5">Cytoplasm</location>
    </subcellularLocation>
</comment>
<feature type="domain" description="D-isomer specific 2-hydroxyacid dehydrogenase catalytic" evidence="6">
    <location>
        <begin position="43"/>
        <end position="311"/>
    </location>
</feature>
<gene>
    <name evidence="5 8" type="primary">pdxB</name>
    <name evidence="8" type="ORF">BACPLE_01574</name>
</gene>
<dbReference type="HAMAP" id="MF_01825">
    <property type="entry name" value="PdxB"/>
    <property type="match status" value="1"/>
</dbReference>
<feature type="binding site" evidence="5">
    <location>
        <position position="287"/>
    </location>
    <ligand>
        <name>NAD(+)</name>
        <dbReference type="ChEBI" id="CHEBI:57540"/>
    </ligand>
</feature>
<comment type="function">
    <text evidence="5">Catalyzes the oxidation of erythronate-4-phosphate to 3-hydroxy-2-oxo-4-phosphonooxybutanoate.</text>
</comment>
<keyword evidence="1 5" id="KW-0963">Cytoplasm</keyword>
<evidence type="ECO:0000313" key="9">
    <source>
        <dbReference type="Proteomes" id="UP000003452"/>
    </source>
</evidence>
<dbReference type="GO" id="GO:0005737">
    <property type="term" value="C:cytoplasm"/>
    <property type="evidence" value="ECO:0007669"/>
    <property type="project" value="UniProtKB-SubCell"/>
</dbReference>
<dbReference type="InterPro" id="IPR006140">
    <property type="entry name" value="D-isomer_DH_NAD-bd"/>
</dbReference>
<feature type="binding site" evidence="5">
    <location>
        <position position="262"/>
    </location>
    <ligand>
        <name>NAD(+)</name>
        <dbReference type="ChEBI" id="CHEBI:57540"/>
    </ligand>
</feature>
<dbReference type="GO" id="GO:0033711">
    <property type="term" value="F:4-phosphoerythronate dehydrogenase activity"/>
    <property type="evidence" value="ECO:0007669"/>
    <property type="project" value="UniProtKB-EC"/>
</dbReference>
<dbReference type="eggNOG" id="COG0111">
    <property type="taxonomic scope" value="Bacteria"/>
</dbReference>
<dbReference type="InterPro" id="IPR006139">
    <property type="entry name" value="D-isomer_2_OHA_DH_cat_dom"/>
</dbReference>
<feature type="binding site" evidence="5">
    <location>
        <position position="288"/>
    </location>
    <ligand>
        <name>substrate</name>
    </ligand>
</feature>
<comment type="similarity">
    <text evidence="5">Belongs to the D-isomer specific 2-hydroxyacid dehydrogenase family. PdxB subfamily.</text>
</comment>
<dbReference type="InterPro" id="IPR020921">
    <property type="entry name" value="Erythronate-4-P_DHase"/>
</dbReference>